<comment type="caution">
    <text evidence="3">The sequence shown here is derived from an EMBL/GenBank/DDBJ whole genome shotgun (WGS) entry which is preliminary data.</text>
</comment>
<gene>
    <name evidence="3" type="ORF">WJX72_006726</name>
</gene>
<evidence type="ECO:0000256" key="1">
    <source>
        <dbReference type="SAM" id="SignalP"/>
    </source>
</evidence>
<name>A0AAW1P751_9CHLO</name>
<dbReference type="InterPro" id="IPR011611">
    <property type="entry name" value="PfkB_dom"/>
</dbReference>
<organism evidence="3 4">
    <name type="scientific">[Myrmecia] bisecta</name>
    <dbReference type="NCBI Taxonomy" id="41462"/>
    <lineage>
        <taxon>Eukaryota</taxon>
        <taxon>Viridiplantae</taxon>
        <taxon>Chlorophyta</taxon>
        <taxon>core chlorophytes</taxon>
        <taxon>Trebouxiophyceae</taxon>
        <taxon>Trebouxiales</taxon>
        <taxon>Trebouxiaceae</taxon>
        <taxon>Myrmecia</taxon>
    </lineage>
</organism>
<keyword evidence="1" id="KW-0732">Signal</keyword>
<evidence type="ECO:0000313" key="3">
    <source>
        <dbReference type="EMBL" id="KAK9805593.1"/>
    </source>
</evidence>
<accession>A0AAW1P751</accession>
<evidence type="ECO:0000259" key="2">
    <source>
        <dbReference type="Pfam" id="PF00294"/>
    </source>
</evidence>
<keyword evidence="4" id="KW-1185">Reference proteome</keyword>
<feature type="domain" description="Carbohydrate kinase PfkB" evidence="2">
    <location>
        <begin position="214"/>
        <end position="288"/>
    </location>
</feature>
<feature type="chain" id="PRO_5043385275" description="Carbohydrate kinase PfkB domain-containing protein" evidence="1">
    <location>
        <begin position="18"/>
        <end position="379"/>
    </location>
</feature>
<dbReference type="AlphaFoldDB" id="A0AAW1P751"/>
<dbReference type="EMBL" id="JALJOR010000015">
    <property type="protein sequence ID" value="KAK9805593.1"/>
    <property type="molecule type" value="Genomic_DNA"/>
</dbReference>
<dbReference type="Pfam" id="PF00294">
    <property type="entry name" value="PfkB"/>
    <property type="match status" value="1"/>
</dbReference>
<proteinExistence type="predicted"/>
<feature type="signal peptide" evidence="1">
    <location>
        <begin position="1"/>
        <end position="17"/>
    </location>
</feature>
<dbReference type="SUPFAM" id="SSF53613">
    <property type="entry name" value="Ribokinase-like"/>
    <property type="match status" value="1"/>
</dbReference>
<protein>
    <recommendedName>
        <fullName evidence="2">Carbohydrate kinase PfkB domain-containing protein</fullName>
    </recommendedName>
</protein>
<evidence type="ECO:0000313" key="4">
    <source>
        <dbReference type="Proteomes" id="UP001489004"/>
    </source>
</evidence>
<dbReference type="Proteomes" id="UP001489004">
    <property type="component" value="Unassembled WGS sequence"/>
</dbReference>
<dbReference type="Gene3D" id="3.40.1190.20">
    <property type="match status" value="1"/>
</dbReference>
<reference evidence="3 4" key="1">
    <citation type="journal article" date="2024" name="Nat. Commun.">
        <title>Phylogenomics reveals the evolutionary origins of lichenization in chlorophyte algae.</title>
        <authorList>
            <person name="Puginier C."/>
            <person name="Libourel C."/>
            <person name="Otte J."/>
            <person name="Skaloud P."/>
            <person name="Haon M."/>
            <person name="Grisel S."/>
            <person name="Petersen M."/>
            <person name="Berrin J.G."/>
            <person name="Delaux P.M."/>
            <person name="Dal Grande F."/>
            <person name="Keller J."/>
        </authorList>
    </citation>
    <scope>NUCLEOTIDE SEQUENCE [LARGE SCALE GENOMIC DNA]</scope>
    <source>
        <strain evidence="3 4">SAG 2043</strain>
    </source>
</reference>
<dbReference type="InterPro" id="IPR029056">
    <property type="entry name" value="Ribokinase-like"/>
</dbReference>
<sequence>MAALALGAFLLTELCRPSLLIVGNLTVDLVDGKKALGGAISYAAAVASAYGVKACIVTAAGPDADLSVFEGHELLIVPTQKTLTFEHTYTWWGNQRKLRVTAQPNVTLTIDHVPRHCRRARTVLLGPLTPKDLDAASFVEHEQGLLDRLTGFRQHVGLMAQGQQRGLDAMGKVYPFKTPSQQLLDALGPQTSIFLSDVETDVWPPGTVADLAARSARFLVTRGEKGADEVVGDTVTHLPPEQVVAVDTNGAGDTFATAYMLALTMHSRAPGAAANWAASRAVMQAQACKPHCVTDSIRVESRYARVCSWLHDRVRLVQEAASRSEHLPAQLGSYLEAGRLRIEHQLQRLNSTGTTAVRQVAGSTLRWLAGSEEVSKSNS</sequence>